<dbReference type="AlphaFoldDB" id="A0A1Z5KHJ4"/>
<keyword evidence="5" id="KW-1185">Reference proteome</keyword>
<gene>
    <name evidence="4" type="ORF">FisN_1Hh372</name>
</gene>
<dbReference type="Proteomes" id="UP000198406">
    <property type="component" value="Unassembled WGS sequence"/>
</dbReference>
<keyword evidence="3" id="KW-0472">Membrane</keyword>
<feature type="transmembrane region" description="Helical" evidence="3">
    <location>
        <begin position="49"/>
        <end position="70"/>
    </location>
</feature>
<dbReference type="InParanoid" id="A0A1Z5KHJ4"/>
<proteinExistence type="predicted"/>
<evidence type="ECO:0000256" key="1">
    <source>
        <dbReference type="SAM" id="Coils"/>
    </source>
</evidence>
<evidence type="ECO:0008006" key="6">
    <source>
        <dbReference type="Google" id="ProtNLM"/>
    </source>
</evidence>
<protein>
    <recommendedName>
        <fullName evidence="6">PPIase cyclophilin-type domain-containing protein</fullName>
    </recommendedName>
</protein>
<feature type="compositionally biased region" description="Polar residues" evidence="2">
    <location>
        <begin position="118"/>
        <end position="130"/>
    </location>
</feature>
<evidence type="ECO:0000256" key="3">
    <source>
        <dbReference type="SAM" id="Phobius"/>
    </source>
</evidence>
<evidence type="ECO:0000256" key="2">
    <source>
        <dbReference type="SAM" id="MobiDB-lite"/>
    </source>
</evidence>
<accession>A0A1Z5KHJ4</accession>
<feature type="compositionally biased region" description="Low complexity" evidence="2">
    <location>
        <begin position="106"/>
        <end position="117"/>
    </location>
</feature>
<feature type="coiled-coil region" evidence="1">
    <location>
        <begin position="148"/>
        <end position="179"/>
    </location>
</feature>
<comment type="caution">
    <text evidence="4">The sequence shown here is derived from an EMBL/GenBank/DDBJ whole genome shotgun (WGS) entry which is preliminary data.</text>
</comment>
<feature type="region of interest" description="Disordered" evidence="2">
    <location>
        <begin position="105"/>
        <end position="141"/>
    </location>
</feature>
<organism evidence="4 5">
    <name type="scientific">Fistulifera solaris</name>
    <name type="common">Oleaginous diatom</name>
    <dbReference type="NCBI Taxonomy" id="1519565"/>
    <lineage>
        <taxon>Eukaryota</taxon>
        <taxon>Sar</taxon>
        <taxon>Stramenopiles</taxon>
        <taxon>Ochrophyta</taxon>
        <taxon>Bacillariophyta</taxon>
        <taxon>Bacillariophyceae</taxon>
        <taxon>Bacillariophycidae</taxon>
        <taxon>Naviculales</taxon>
        <taxon>Naviculaceae</taxon>
        <taxon>Fistulifera</taxon>
    </lineage>
</organism>
<evidence type="ECO:0000313" key="4">
    <source>
        <dbReference type="EMBL" id="GAX25418.1"/>
    </source>
</evidence>
<sequence>MTSNISWLTRDTDSDDSQSSFSLDLTSVAAGISEEDIYQNRTPTCQKNLALFLIIASALLGGTFYLGILFGQHASVKIQEDNVAENTLRDELMLSQEKLLVELAKSQSQSTQTAMTTGENSENKNNIISTESDETTDPEKSSLMGQHLELLQKELAQQARALAEERKLLDQAAEEVKQAWGSYQLYTSQIEAERRAIDKDLQILFEKLTIEEFGPGPHFIQFQLYLPRLTDDVDDMFSYFTIEVTSEIVAPTSVFFFLKQIDLGLWSGPTIYFNDGRTLSTDLTQTVSAGALTAALATKLMNTNNSLAKKLTANAKQSSIPIDKMMSHGLGHLPFPEDSANALPQSKYTVCFKPNDRIKDRPGPAIYINQADNDGPPSCFGTIIIGQEVIDRIGELKGPPHDPNYLKKPIRIISAILLDKLADAVGADQYIAQQHKNFKEEM</sequence>
<keyword evidence="3" id="KW-1133">Transmembrane helix</keyword>
<keyword evidence="3" id="KW-0812">Transmembrane</keyword>
<keyword evidence="1" id="KW-0175">Coiled coil</keyword>
<evidence type="ECO:0000313" key="5">
    <source>
        <dbReference type="Proteomes" id="UP000198406"/>
    </source>
</evidence>
<dbReference type="EMBL" id="BDSP01000224">
    <property type="protein sequence ID" value="GAX25418.1"/>
    <property type="molecule type" value="Genomic_DNA"/>
</dbReference>
<name>A0A1Z5KHJ4_FISSO</name>
<reference evidence="4 5" key="1">
    <citation type="journal article" date="2015" name="Plant Cell">
        <title>Oil accumulation by the oleaginous diatom Fistulifera solaris as revealed by the genome and transcriptome.</title>
        <authorList>
            <person name="Tanaka T."/>
            <person name="Maeda Y."/>
            <person name="Veluchamy A."/>
            <person name="Tanaka M."/>
            <person name="Abida H."/>
            <person name="Marechal E."/>
            <person name="Bowler C."/>
            <person name="Muto M."/>
            <person name="Sunaga Y."/>
            <person name="Tanaka M."/>
            <person name="Yoshino T."/>
            <person name="Taniguchi T."/>
            <person name="Fukuda Y."/>
            <person name="Nemoto M."/>
            <person name="Matsumoto M."/>
            <person name="Wong P.S."/>
            <person name="Aburatani S."/>
            <person name="Fujibuchi W."/>
        </authorList>
    </citation>
    <scope>NUCLEOTIDE SEQUENCE [LARGE SCALE GENOMIC DNA]</scope>
    <source>
        <strain evidence="4 5">JPCC DA0580</strain>
    </source>
</reference>